<dbReference type="GO" id="GO:0043122">
    <property type="term" value="P:regulation of canonical NF-kappaB signal transduction"/>
    <property type="evidence" value="ECO:0007669"/>
    <property type="project" value="TreeGrafter"/>
</dbReference>
<dbReference type="InterPro" id="IPR001293">
    <property type="entry name" value="Znf_TRAF"/>
</dbReference>
<evidence type="ECO:0000256" key="3">
    <source>
        <dbReference type="ARBA" id="ARBA00022723"/>
    </source>
</evidence>
<keyword evidence="6 7" id="KW-0862">Zinc</keyword>
<dbReference type="GO" id="GO:0061630">
    <property type="term" value="F:ubiquitin protein ligase activity"/>
    <property type="evidence" value="ECO:0007669"/>
    <property type="project" value="TreeGrafter"/>
</dbReference>
<evidence type="ECO:0000256" key="4">
    <source>
        <dbReference type="ARBA" id="ARBA00022737"/>
    </source>
</evidence>
<keyword evidence="5 7" id="KW-0863">Zinc-finger</keyword>
<name>A0AAU9W7J8_9CNID</name>
<dbReference type="Proteomes" id="UP001159428">
    <property type="component" value="Unassembled WGS sequence"/>
</dbReference>
<feature type="domain" description="TRAF-type" evidence="11">
    <location>
        <begin position="19"/>
        <end position="62"/>
    </location>
</feature>
<dbReference type="GO" id="GO:0008270">
    <property type="term" value="F:zinc ion binding"/>
    <property type="evidence" value="ECO:0007669"/>
    <property type="project" value="UniProtKB-KW"/>
</dbReference>
<dbReference type="PANTHER" id="PTHR10131">
    <property type="entry name" value="TNF RECEPTOR ASSOCIATED FACTOR"/>
    <property type="match status" value="1"/>
</dbReference>
<dbReference type="InterPro" id="IPR013083">
    <property type="entry name" value="Znf_RING/FYVE/PHD"/>
</dbReference>
<keyword evidence="9" id="KW-0812">Transmembrane</keyword>
<evidence type="ECO:0000313" key="12">
    <source>
        <dbReference type="EMBL" id="CAH3106873.1"/>
    </source>
</evidence>
<keyword evidence="9" id="KW-0472">Membrane</keyword>
<reference evidence="12 13" key="1">
    <citation type="submission" date="2022-05" db="EMBL/GenBank/DDBJ databases">
        <authorList>
            <consortium name="Genoscope - CEA"/>
            <person name="William W."/>
        </authorList>
    </citation>
    <scope>NUCLEOTIDE SEQUENCE [LARGE SCALE GENOMIC DNA]</scope>
</reference>
<dbReference type="InterPro" id="IPR002083">
    <property type="entry name" value="MATH/TRAF_dom"/>
</dbReference>
<feature type="transmembrane region" description="Helical" evidence="9">
    <location>
        <begin position="101"/>
        <end position="124"/>
    </location>
</feature>
<feature type="coiled-coil region" evidence="8">
    <location>
        <begin position="176"/>
        <end position="203"/>
    </location>
</feature>
<gene>
    <name evidence="12" type="ORF">PMEA_00001728</name>
</gene>
<dbReference type="InterPro" id="IPR008974">
    <property type="entry name" value="TRAF-like"/>
</dbReference>
<evidence type="ECO:0000256" key="2">
    <source>
        <dbReference type="ARBA" id="ARBA00022490"/>
    </source>
</evidence>
<dbReference type="InterPro" id="IPR012227">
    <property type="entry name" value="TNF_rcpt-assoc_TRAF_met"/>
</dbReference>
<dbReference type="AlphaFoldDB" id="A0AAU9W7J8"/>
<accession>A0AAU9W7J8</accession>
<dbReference type="Gene3D" id="2.60.210.10">
    <property type="entry name" value="Apoptosis, Tumor Necrosis Factor Receptor Associated Protein 2, Chain A"/>
    <property type="match status" value="1"/>
</dbReference>
<evidence type="ECO:0000256" key="6">
    <source>
        <dbReference type="ARBA" id="ARBA00022833"/>
    </source>
</evidence>
<evidence type="ECO:0000313" key="13">
    <source>
        <dbReference type="Proteomes" id="UP001159428"/>
    </source>
</evidence>
<dbReference type="Gene3D" id="3.30.40.10">
    <property type="entry name" value="Zinc/RING finger domain, C3HC4 (zinc finger)"/>
    <property type="match status" value="2"/>
</dbReference>
<evidence type="ECO:0000256" key="8">
    <source>
        <dbReference type="SAM" id="Coils"/>
    </source>
</evidence>
<feature type="zinc finger region" description="TRAF-type" evidence="7">
    <location>
        <begin position="19"/>
        <end position="62"/>
    </location>
</feature>
<dbReference type="GO" id="GO:0045087">
    <property type="term" value="P:innate immune response"/>
    <property type="evidence" value="ECO:0007669"/>
    <property type="project" value="TreeGrafter"/>
</dbReference>
<dbReference type="PROSITE" id="PS50144">
    <property type="entry name" value="MATH"/>
    <property type="match status" value="1"/>
</dbReference>
<sequence length="389" mass="45777">MKKQRSCTWKGKLGKLEEHLSNCDFVAVKCPKGCGKEMQRKDLKEHLEKECPNRTKPCKHRKKEIKWNELEDHYEECPKFPVECDSRKKENIPRRQVSRNAFVSCSFFFSFAIFAIFAIFVKLPSLPKCFYRYFCLIFHFCHIRSFLLQITQAGLKLGARRWANCVLSTLHLSNRTQTRREEVDELTRTVAELRNRTRHFERQLEETGMRQENQIRDLTFRFNRCVTKSSEVEGRLCNGAYIWKIDNYRQYRQDALSGVMTAIHSPSFYTSVYGYKLYMRINLNGVDSGVGKHVALFVHMMQGDYDSILEWPFTGRIALSILDQSDGAEYRHHISETLVAKPNLLAFQRPTAPRNYKGYGYVEFAPIEAIREPQYVRNNTMLVRIQIFQ</sequence>
<dbReference type="GO" id="GO:0031663">
    <property type="term" value="P:lipopolysaccharide-mediated signaling pathway"/>
    <property type="evidence" value="ECO:0007669"/>
    <property type="project" value="TreeGrafter"/>
</dbReference>
<keyword evidence="4" id="KW-0677">Repeat</keyword>
<evidence type="ECO:0000256" key="5">
    <source>
        <dbReference type="ARBA" id="ARBA00022771"/>
    </source>
</evidence>
<evidence type="ECO:0000256" key="7">
    <source>
        <dbReference type="PROSITE-ProRule" id="PRU00207"/>
    </source>
</evidence>
<keyword evidence="3 7" id="KW-0479">Metal-binding</keyword>
<dbReference type="Pfam" id="PF02176">
    <property type="entry name" value="zf-TRAF"/>
    <property type="match status" value="1"/>
</dbReference>
<keyword evidence="8" id="KW-0175">Coiled coil</keyword>
<evidence type="ECO:0000259" key="11">
    <source>
        <dbReference type="PROSITE" id="PS50145"/>
    </source>
</evidence>
<keyword evidence="9" id="KW-1133">Transmembrane helix</keyword>
<dbReference type="Pfam" id="PF21355">
    <property type="entry name" value="TRAF-mep_MATH"/>
    <property type="match status" value="1"/>
</dbReference>
<proteinExistence type="predicted"/>
<protein>
    <submittedName>
        <fullName evidence="12">Uncharacterized protein</fullName>
    </submittedName>
</protein>
<organism evidence="12 13">
    <name type="scientific">Pocillopora meandrina</name>
    <dbReference type="NCBI Taxonomy" id="46732"/>
    <lineage>
        <taxon>Eukaryota</taxon>
        <taxon>Metazoa</taxon>
        <taxon>Cnidaria</taxon>
        <taxon>Anthozoa</taxon>
        <taxon>Hexacorallia</taxon>
        <taxon>Scleractinia</taxon>
        <taxon>Astrocoeniina</taxon>
        <taxon>Pocilloporidae</taxon>
        <taxon>Pocillopora</taxon>
    </lineage>
</organism>
<evidence type="ECO:0000259" key="10">
    <source>
        <dbReference type="PROSITE" id="PS50144"/>
    </source>
</evidence>
<comment type="subcellular location">
    <subcellularLocation>
        <location evidence="1">Cytoplasm</location>
    </subcellularLocation>
</comment>
<keyword evidence="13" id="KW-1185">Reference proteome</keyword>
<dbReference type="SUPFAM" id="SSF49599">
    <property type="entry name" value="TRAF domain-like"/>
    <property type="match status" value="2"/>
</dbReference>
<dbReference type="PROSITE" id="PS50145">
    <property type="entry name" value="ZF_TRAF"/>
    <property type="match status" value="1"/>
</dbReference>
<dbReference type="GO" id="GO:0042981">
    <property type="term" value="P:regulation of apoptotic process"/>
    <property type="evidence" value="ECO:0007669"/>
    <property type="project" value="InterPro"/>
</dbReference>
<dbReference type="EMBL" id="CALNXJ010000010">
    <property type="protein sequence ID" value="CAH3106873.1"/>
    <property type="molecule type" value="Genomic_DNA"/>
</dbReference>
<evidence type="ECO:0000256" key="9">
    <source>
        <dbReference type="SAM" id="Phobius"/>
    </source>
</evidence>
<evidence type="ECO:0000256" key="1">
    <source>
        <dbReference type="ARBA" id="ARBA00004496"/>
    </source>
</evidence>
<dbReference type="InterPro" id="IPR049342">
    <property type="entry name" value="TRAF1-6_MATH_dom"/>
</dbReference>
<comment type="caution">
    <text evidence="12">The sequence shown here is derived from an EMBL/GenBank/DDBJ whole genome shotgun (WGS) entry which is preliminary data.</text>
</comment>
<feature type="domain" description="MATH" evidence="10">
    <location>
        <begin position="238"/>
        <end position="387"/>
    </location>
</feature>
<dbReference type="PANTHER" id="PTHR10131:SF152">
    <property type="entry name" value="TNF RECEPTOR-ASSOCIATED FACTOR 6"/>
    <property type="match status" value="1"/>
</dbReference>
<keyword evidence="2" id="KW-0963">Cytoplasm</keyword>
<dbReference type="GO" id="GO:0005737">
    <property type="term" value="C:cytoplasm"/>
    <property type="evidence" value="ECO:0007669"/>
    <property type="project" value="UniProtKB-SubCell"/>
</dbReference>
<dbReference type="PIRSF" id="PIRSF015614">
    <property type="entry name" value="TRAF"/>
    <property type="match status" value="1"/>
</dbReference>